<dbReference type="GO" id="GO:0004527">
    <property type="term" value="F:exonuclease activity"/>
    <property type="evidence" value="ECO:0007669"/>
    <property type="project" value="UniProtKB-KW"/>
</dbReference>
<dbReference type="Gene3D" id="3.90.320.10">
    <property type="match status" value="1"/>
</dbReference>
<evidence type="ECO:0000259" key="17">
    <source>
        <dbReference type="PROSITE" id="PS51217"/>
    </source>
</evidence>
<dbReference type="Proteomes" id="UP000271587">
    <property type="component" value="Chromosome"/>
</dbReference>
<evidence type="ECO:0000256" key="8">
    <source>
        <dbReference type="ARBA" id="ARBA00022840"/>
    </source>
</evidence>
<dbReference type="GO" id="GO:0005524">
    <property type="term" value="F:ATP binding"/>
    <property type="evidence" value="ECO:0007669"/>
    <property type="project" value="UniProtKB-UniRule"/>
</dbReference>
<keyword evidence="3 15" id="KW-0547">Nucleotide-binding</keyword>
<keyword evidence="5 15" id="KW-0378">Hydrolase</keyword>
<evidence type="ECO:0000256" key="11">
    <source>
        <dbReference type="ARBA" id="ARBA00023235"/>
    </source>
</evidence>
<comment type="catalytic activity">
    <reaction evidence="14">
        <text>ATP + H2O = ADP + phosphate + H(+)</text>
        <dbReference type="Rhea" id="RHEA:13065"/>
        <dbReference type="ChEBI" id="CHEBI:15377"/>
        <dbReference type="ChEBI" id="CHEBI:15378"/>
        <dbReference type="ChEBI" id="CHEBI:30616"/>
        <dbReference type="ChEBI" id="CHEBI:43474"/>
        <dbReference type="ChEBI" id="CHEBI:456216"/>
        <dbReference type="EC" id="5.6.2.4"/>
    </reaction>
</comment>
<dbReference type="InterPro" id="IPR038726">
    <property type="entry name" value="PDDEXK_AddAB-type"/>
</dbReference>
<dbReference type="InterPro" id="IPR011604">
    <property type="entry name" value="PDDEXK-like_dom_sf"/>
</dbReference>
<keyword evidence="10" id="KW-0234">DNA repair</keyword>
<keyword evidence="2" id="KW-0540">Nuclease</keyword>
<feature type="domain" description="UvrD-like helicase C-terminal" evidence="17">
    <location>
        <begin position="309"/>
        <end position="610"/>
    </location>
</feature>
<dbReference type="GO" id="GO:0033202">
    <property type="term" value="C:DNA helicase complex"/>
    <property type="evidence" value="ECO:0007669"/>
    <property type="project" value="TreeGrafter"/>
</dbReference>
<accession>A0A3G6IYW2</accession>
<dbReference type="KEGG" id="cgk:CGERO_02840"/>
<dbReference type="InterPro" id="IPR014016">
    <property type="entry name" value="UvrD-like_ATP-bd"/>
</dbReference>
<evidence type="ECO:0000256" key="10">
    <source>
        <dbReference type="ARBA" id="ARBA00023204"/>
    </source>
</evidence>
<dbReference type="SUPFAM" id="SSF52540">
    <property type="entry name" value="P-loop containing nucleoside triphosphate hydrolases"/>
    <property type="match status" value="1"/>
</dbReference>
<reference evidence="18 19" key="1">
    <citation type="submission" date="2018-11" db="EMBL/GenBank/DDBJ databases">
        <authorList>
            <person name="Kleinhagauer T."/>
            <person name="Glaeser S.P."/>
            <person name="Spergser J."/>
            <person name="Ruckert C."/>
            <person name="Kaempfer P."/>
            <person name="Busse H.-J."/>
        </authorList>
    </citation>
    <scope>NUCLEOTIDE SEQUENCE [LARGE SCALE GENOMIC DNA]</scope>
    <source>
        <strain evidence="18 19">W8</strain>
    </source>
</reference>
<keyword evidence="9" id="KW-0238">DNA-binding</keyword>
<keyword evidence="8 15" id="KW-0067">ATP-binding</keyword>
<dbReference type="InterPro" id="IPR027417">
    <property type="entry name" value="P-loop_NTPase"/>
</dbReference>
<keyword evidence="6 15" id="KW-0347">Helicase</keyword>
<dbReference type="PROSITE" id="PS51198">
    <property type="entry name" value="UVRD_HELICASE_ATP_BIND"/>
    <property type="match status" value="1"/>
</dbReference>
<comment type="catalytic activity">
    <reaction evidence="12">
        <text>Couples ATP hydrolysis with the unwinding of duplex DNA by translocating in the 3'-5' direction.</text>
        <dbReference type="EC" id="5.6.2.4"/>
    </reaction>
</comment>
<dbReference type="InterPro" id="IPR013986">
    <property type="entry name" value="DExx_box_DNA_helicase_dom_sf"/>
</dbReference>
<evidence type="ECO:0000256" key="3">
    <source>
        <dbReference type="ARBA" id="ARBA00022741"/>
    </source>
</evidence>
<evidence type="ECO:0000313" key="19">
    <source>
        <dbReference type="Proteomes" id="UP000271587"/>
    </source>
</evidence>
<gene>
    <name evidence="18" type="primary">uvrD1</name>
    <name evidence="18" type="ORF">CGERO_02840</name>
</gene>
<keyword evidence="11" id="KW-0413">Isomerase</keyword>
<dbReference type="Pfam" id="PF00580">
    <property type="entry name" value="UvrD-helicase"/>
    <property type="match status" value="1"/>
</dbReference>
<dbReference type="InterPro" id="IPR014017">
    <property type="entry name" value="DNA_helicase_UvrD-like_C"/>
</dbReference>
<comment type="similarity">
    <text evidence="1">Belongs to the helicase family. UvrD subfamily.</text>
</comment>
<dbReference type="GO" id="GO:0000725">
    <property type="term" value="P:recombinational repair"/>
    <property type="evidence" value="ECO:0007669"/>
    <property type="project" value="TreeGrafter"/>
</dbReference>
<keyword evidence="4" id="KW-0227">DNA damage</keyword>
<evidence type="ECO:0000259" key="16">
    <source>
        <dbReference type="PROSITE" id="PS51198"/>
    </source>
</evidence>
<evidence type="ECO:0000256" key="9">
    <source>
        <dbReference type="ARBA" id="ARBA00023125"/>
    </source>
</evidence>
<dbReference type="PROSITE" id="PS51217">
    <property type="entry name" value="UVRD_HELICASE_CTER"/>
    <property type="match status" value="1"/>
</dbReference>
<evidence type="ECO:0000256" key="12">
    <source>
        <dbReference type="ARBA" id="ARBA00034617"/>
    </source>
</evidence>
<organism evidence="18 19">
    <name type="scientific">Corynebacterium gerontici</name>
    <dbReference type="NCBI Taxonomy" id="2079234"/>
    <lineage>
        <taxon>Bacteria</taxon>
        <taxon>Bacillati</taxon>
        <taxon>Actinomycetota</taxon>
        <taxon>Actinomycetes</taxon>
        <taxon>Mycobacteriales</taxon>
        <taxon>Corynebacteriaceae</taxon>
        <taxon>Corynebacterium</taxon>
    </lineage>
</organism>
<evidence type="ECO:0000256" key="7">
    <source>
        <dbReference type="ARBA" id="ARBA00022839"/>
    </source>
</evidence>
<dbReference type="Gene3D" id="1.10.486.10">
    <property type="entry name" value="PCRA, domain 4"/>
    <property type="match status" value="1"/>
</dbReference>
<proteinExistence type="inferred from homology"/>
<dbReference type="Pfam" id="PF12705">
    <property type="entry name" value="PDDEXK_1"/>
    <property type="match status" value="1"/>
</dbReference>
<evidence type="ECO:0000256" key="4">
    <source>
        <dbReference type="ARBA" id="ARBA00022763"/>
    </source>
</evidence>
<name>A0A3G6IYW2_9CORY</name>
<evidence type="ECO:0000256" key="13">
    <source>
        <dbReference type="ARBA" id="ARBA00034808"/>
    </source>
</evidence>
<dbReference type="GO" id="GO:0003677">
    <property type="term" value="F:DNA binding"/>
    <property type="evidence" value="ECO:0007669"/>
    <property type="project" value="UniProtKB-KW"/>
</dbReference>
<evidence type="ECO:0000256" key="2">
    <source>
        <dbReference type="ARBA" id="ARBA00022722"/>
    </source>
</evidence>
<dbReference type="GO" id="GO:0016887">
    <property type="term" value="F:ATP hydrolysis activity"/>
    <property type="evidence" value="ECO:0007669"/>
    <property type="project" value="RHEA"/>
</dbReference>
<dbReference type="GO" id="GO:0005829">
    <property type="term" value="C:cytosol"/>
    <property type="evidence" value="ECO:0007669"/>
    <property type="project" value="TreeGrafter"/>
</dbReference>
<dbReference type="PANTHER" id="PTHR11070:SF59">
    <property type="entry name" value="DNA 3'-5' HELICASE"/>
    <property type="match status" value="1"/>
</dbReference>
<protein>
    <recommendedName>
        <fullName evidence="13">DNA 3'-5' helicase</fullName>
        <ecNumber evidence="13">5.6.2.4</ecNumber>
    </recommendedName>
</protein>
<evidence type="ECO:0000313" key="18">
    <source>
        <dbReference type="EMBL" id="AZA10892.1"/>
    </source>
</evidence>
<keyword evidence="7" id="KW-0269">Exonuclease</keyword>
<evidence type="ECO:0000256" key="6">
    <source>
        <dbReference type="ARBA" id="ARBA00022806"/>
    </source>
</evidence>
<feature type="binding site" evidence="15">
    <location>
        <begin position="70"/>
        <end position="77"/>
    </location>
    <ligand>
        <name>ATP</name>
        <dbReference type="ChEBI" id="CHEBI:30616"/>
    </ligand>
</feature>
<dbReference type="Gene3D" id="1.10.10.160">
    <property type="match status" value="1"/>
</dbReference>
<dbReference type="PANTHER" id="PTHR11070">
    <property type="entry name" value="UVRD / RECB / PCRA DNA HELICASE FAMILY MEMBER"/>
    <property type="match status" value="1"/>
</dbReference>
<dbReference type="EMBL" id="CP033897">
    <property type="protein sequence ID" value="AZA10892.1"/>
    <property type="molecule type" value="Genomic_DNA"/>
</dbReference>
<keyword evidence="19" id="KW-1185">Reference proteome</keyword>
<dbReference type="AlphaFoldDB" id="A0A3G6IYW2"/>
<evidence type="ECO:0000256" key="14">
    <source>
        <dbReference type="ARBA" id="ARBA00048988"/>
    </source>
</evidence>
<dbReference type="Pfam" id="PF13361">
    <property type="entry name" value="UvrD_C"/>
    <property type="match status" value="1"/>
</dbReference>
<sequence>MLCHNSRMAKALERETNPSPALSLRSQASAAFRVPENPKISLRPSGFSAPLIEHDLPLFSQTKGRWRIRAHAGAGLSTVLMDFVAHQLAQGVPANEILVVAASKEAAARLRAGIADRLAGVDDADFVADNTMVRSVHSLAFALLRQCTSADIRLITGAEQDGVIRDLLQGQLDAGPAALAMWPEQYRDAIGFVGFARSLRDFLLRAAERGASPDELRELGRREHIPMWSAAGDFLEEYEQVMSLGSPHNYSASELVSRVLEHPIEDQGWRIVVVDDAQHFDPKSAQLVETIMQHADTAIIAGDPEQHVLSFRGASVAWLENAKVDHDLYLDHVYRQPKAQKMLASSGAREHLAIANIVRRAHLIDGQSWKDIAVIVRSSQQVASLRRALLAAGVPAAVDATDVVLSEQHIVSSMLLALKALDRPLPLPDVEALVLGPIGGADAITMRRLLRALRRAELAQGGTRRALEILGKLIRPSEEAEQIFDEALAKLLGPREQGILERIRGVLSAGAKAEGVEGTLWSVWEATGLSEHLAAQSLRGGATGAQADRDLDAMLALFDAAGDWVERRPNGSVQGFIRHIEEQMLPTGVRDRRIEDPDVVQVLTAHGAAAKEWKTVIVAGVQESIWPALDAGDTAFRQAAFVDLLDRDIDPNLPTSRLKEQLDEEHRLFHLACTRATEQLLITAVEDPEDPHGQPSQFFEGYEAPLFRAEGDAAEPETAASLGDGTRLLSVAALVAELRRVLSDETAPQRRKEQAARQLARLANAGVPGAHPGQWWGIGAETSKSALPVQSISPSKVESALRCPLNAQLGNLAGDSSAMSIGTLVHAYAEAISTGAPVNEARTLITEAVEAMQHAPSWAIPGIMADFGETLDRLEQWLSVHNAGDTLLGVEVPVDVTLPNGVRIRGKIDRLEQAGEAINIVDLKLTKQAYAKAKVEELPQMVAYQLALRHGEFRDGEIRTASGDAGIEVEGAVLVFPKQGTKGATTREQSKKTDEVLDHMAAQLPLVLEELRGPSLRATANEMCKNCSLISVCPAQERGRMTNQ</sequence>
<dbReference type="Gene3D" id="3.40.50.300">
    <property type="entry name" value="P-loop containing nucleotide triphosphate hydrolases"/>
    <property type="match status" value="2"/>
</dbReference>
<feature type="domain" description="UvrD-like helicase ATP-binding" evidence="16">
    <location>
        <begin position="49"/>
        <end position="346"/>
    </location>
</feature>
<evidence type="ECO:0000256" key="5">
    <source>
        <dbReference type="ARBA" id="ARBA00022801"/>
    </source>
</evidence>
<evidence type="ECO:0000256" key="15">
    <source>
        <dbReference type="PROSITE-ProRule" id="PRU00560"/>
    </source>
</evidence>
<dbReference type="GO" id="GO:0043138">
    <property type="term" value="F:3'-5' DNA helicase activity"/>
    <property type="evidence" value="ECO:0007669"/>
    <property type="project" value="UniProtKB-EC"/>
</dbReference>
<evidence type="ECO:0000256" key="1">
    <source>
        <dbReference type="ARBA" id="ARBA00009922"/>
    </source>
</evidence>
<dbReference type="EC" id="5.6.2.4" evidence="13"/>
<dbReference type="InterPro" id="IPR000212">
    <property type="entry name" value="DNA_helicase_UvrD/REP"/>
</dbReference>